<evidence type="ECO:0000256" key="5">
    <source>
        <dbReference type="ARBA" id="ARBA00022553"/>
    </source>
</evidence>
<keyword evidence="11 17" id="KW-1133">Transmembrane helix</keyword>
<dbReference type="InterPro" id="IPR035965">
    <property type="entry name" value="PAS-like_dom_sf"/>
</dbReference>
<feature type="domain" description="Histidine kinase" evidence="18">
    <location>
        <begin position="647"/>
        <end position="868"/>
    </location>
</feature>
<feature type="domain" description="PAS" evidence="20">
    <location>
        <begin position="363"/>
        <end position="437"/>
    </location>
</feature>
<feature type="domain" description="Response regulatory" evidence="19">
    <location>
        <begin position="885"/>
        <end position="1006"/>
    </location>
</feature>
<dbReference type="InterPro" id="IPR036641">
    <property type="entry name" value="HPT_dom_sf"/>
</dbReference>
<dbReference type="InterPro" id="IPR003661">
    <property type="entry name" value="HisK_dim/P_dom"/>
</dbReference>
<keyword evidence="8" id="KW-0547">Nucleotide-binding</keyword>
<feature type="transmembrane region" description="Helical" evidence="17">
    <location>
        <begin position="38"/>
        <end position="55"/>
    </location>
</feature>
<dbReference type="Gene3D" id="3.30.565.10">
    <property type="entry name" value="Histidine kinase-like ATPase, C-terminal domain"/>
    <property type="match status" value="1"/>
</dbReference>
<dbReference type="InterPro" id="IPR029016">
    <property type="entry name" value="GAF-like_dom_sf"/>
</dbReference>
<proteinExistence type="predicted"/>
<dbReference type="PRINTS" id="PR00344">
    <property type="entry name" value="BCTRLSENSOR"/>
</dbReference>
<dbReference type="InterPro" id="IPR038318">
    <property type="entry name" value="KdpD_sf"/>
</dbReference>
<feature type="modified residue" description="4-aspartylphosphate" evidence="15">
    <location>
        <position position="939"/>
    </location>
</feature>
<dbReference type="Pfam" id="PF13185">
    <property type="entry name" value="GAF_2"/>
    <property type="match status" value="1"/>
</dbReference>
<evidence type="ECO:0000256" key="14">
    <source>
        <dbReference type="PROSITE-ProRule" id="PRU00110"/>
    </source>
</evidence>
<dbReference type="CDD" id="cd16922">
    <property type="entry name" value="HATPase_EvgS-ArcB-TorS-like"/>
    <property type="match status" value="1"/>
</dbReference>
<evidence type="ECO:0000259" key="19">
    <source>
        <dbReference type="PROSITE" id="PS50110"/>
    </source>
</evidence>
<feature type="transmembrane region" description="Helical" evidence="17">
    <location>
        <begin position="61"/>
        <end position="82"/>
    </location>
</feature>
<dbReference type="NCBIfam" id="TIGR00229">
    <property type="entry name" value="sensory_box"/>
    <property type="match status" value="2"/>
</dbReference>
<dbReference type="InterPro" id="IPR001789">
    <property type="entry name" value="Sig_transdc_resp-reg_receiver"/>
</dbReference>
<evidence type="ECO:0000256" key="2">
    <source>
        <dbReference type="ARBA" id="ARBA00004651"/>
    </source>
</evidence>
<dbReference type="InterPro" id="IPR004358">
    <property type="entry name" value="Sig_transdc_His_kin-like_C"/>
</dbReference>
<feature type="domain" description="PAS" evidence="20">
    <location>
        <begin position="486"/>
        <end position="532"/>
    </location>
</feature>
<dbReference type="Pfam" id="PF00512">
    <property type="entry name" value="HisKA"/>
    <property type="match status" value="1"/>
</dbReference>
<dbReference type="InterPro" id="IPR005467">
    <property type="entry name" value="His_kinase_dom"/>
</dbReference>
<dbReference type="InterPro" id="IPR011006">
    <property type="entry name" value="CheY-like_superfamily"/>
</dbReference>
<evidence type="ECO:0000313" key="23">
    <source>
        <dbReference type="EMBL" id="WAR46366.1"/>
    </source>
</evidence>
<dbReference type="CDD" id="cd00130">
    <property type="entry name" value="PAS"/>
    <property type="match status" value="2"/>
</dbReference>
<dbReference type="Pfam" id="PF13426">
    <property type="entry name" value="PAS_9"/>
    <property type="match status" value="2"/>
</dbReference>
<feature type="modified residue" description="Phosphohistidine" evidence="14">
    <location>
        <position position="1235"/>
    </location>
</feature>
<dbReference type="InterPro" id="IPR036097">
    <property type="entry name" value="HisK_dim/P_sf"/>
</dbReference>
<dbReference type="Gene3D" id="1.20.120.160">
    <property type="entry name" value="HPT domain"/>
    <property type="match status" value="1"/>
</dbReference>
<dbReference type="InterPro" id="IPR008207">
    <property type="entry name" value="Sig_transdc_His_kin_Hpt_dom"/>
</dbReference>
<evidence type="ECO:0000256" key="11">
    <source>
        <dbReference type="ARBA" id="ARBA00022989"/>
    </source>
</evidence>
<keyword evidence="9" id="KW-0418">Kinase</keyword>
<evidence type="ECO:0000313" key="24">
    <source>
        <dbReference type="Proteomes" id="UP001162780"/>
    </source>
</evidence>
<protein>
    <recommendedName>
        <fullName evidence="3">histidine kinase</fullName>
        <ecNumber evidence="3">2.7.13.3</ecNumber>
    </recommendedName>
</protein>
<evidence type="ECO:0000256" key="1">
    <source>
        <dbReference type="ARBA" id="ARBA00000085"/>
    </source>
</evidence>
<keyword evidence="7 17" id="KW-0812">Transmembrane</keyword>
<dbReference type="Gene3D" id="3.40.50.2300">
    <property type="match status" value="2"/>
</dbReference>
<dbReference type="SMART" id="SM00448">
    <property type="entry name" value="REC"/>
    <property type="match status" value="2"/>
</dbReference>
<evidence type="ECO:0000259" key="22">
    <source>
        <dbReference type="PROSITE" id="PS50894"/>
    </source>
</evidence>
<evidence type="ECO:0000256" key="4">
    <source>
        <dbReference type="ARBA" id="ARBA00022475"/>
    </source>
</evidence>
<keyword evidence="10" id="KW-0067">ATP-binding</keyword>
<feature type="domain" description="PAC" evidence="21">
    <location>
        <begin position="439"/>
        <end position="489"/>
    </location>
</feature>
<evidence type="ECO:0000256" key="16">
    <source>
        <dbReference type="SAM" id="Coils"/>
    </source>
</evidence>
<dbReference type="PANTHER" id="PTHR45339:SF1">
    <property type="entry name" value="HYBRID SIGNAL TRANSDUCTION HISTIDINE KINASE J"/>
    <property type="match status" value="1"/>
</dbReference>
<dbReference type="PROSITE" id="PS50894">
    <property type="entry name" value="HPT"/>
    <property type="match status" value="1"/>
</dbReference>
<dbReference type="EMBL" id="CP113517">
    <property type="protein sequence ID" value="WAR46366.1"/>
    <property type="molecule type" value="Genomic_DNA"/>
</dbReference>
<evidence type="ECO:0000256" key="3">
    <source>
        <dbReference type="ARBA" id="ARBA00012438"/>
    </source>
</evidence>
<dbReference type="PROSITE" id="PS50109">
    <property type="entry name" value="HIS_KIN"/>
    <property type="match status" value="1"/>
</dbReference>
<dbReference type="InterPro" id="IPR001610">
    <property type="entry name" value="PAC"/>
</dbReference>
<evidence type="ECO:0000256" key="13">
    <source>
        <dbReference type="ARBA" id="ARBA00023136"/>
    </source>
</evidence>
<comment type="catalytic activity">
    <reaction evidence="1">
        <text>ATP + protein L-histidine = ADP + protein N-phospho-L-histidine.</text>
        <dbReference type="EC" id="2.7.13.3"/>
    </reaction>
</comment>
<feature type="domain" description="Response regulatory" evidence="19">
    <location>
        <begin position="1035"/>
        <end position="1151"/>
    </location>
</feature>
<dbReference type="Gene3D" id="1.10.287.130">
    <property type="match status" value="1"/>
</dbReference>
<accession>A0ABY7GPE2</accession>
<dbReference type="InterPro" id="IPR003018">
    <property type="entry name" value="GAF"/>
</dbReference>
<keyword evidence="12" id="KW-0902">Two-component regulatory system</keyword>
<keyword evidence="6" id="KW-0808">Transferase</keyword>
<name>A0ABY7GPE2_9GAMM</name>
<dbReference type="InterPro" id="IPR000014">
    <property type="entry name" value="PAS"/>
</dbReference>
<evidence type="ECO:0000259" key="20">
    <source>
        <dbReference type="PROSITE" id="PS50112"/>
    </source>
</evidence>
<dbReference type="SMART" id="SM00091">
    <property type="entry name" value="PAS"/>
    <property type="match status" value="2"/>
</dbReference>
<keyword evidence="24" id="KW-1185">Reference proteome</keyword>
<dbReference type="SUPFAM" id="SSF55781">
    <property type="entry name" value="GAF domain-like"/>
    <property type="match status" value="1"/>
</dbReference>
<evidence type="ECO:0000256" key="12">
    <source>
        <dbReference type="ARBA" id="ARBA00023012"/>
    </source>
</evidence>
<feature type="coiled-coil region" evidence="16">
    <location>
        <begin position="297"/>
        <end position="366"/>
    </location>
</feature>
<reference evidence="23" key="1">
    <citation type="submission" date="2022-11" db="EMBL/GenBank/DDBJ databases">
        <title>Methylomonas rapida sp. nov., Carotenoid-Producing Obligate Methanotrophs with High Growth Characteristics and Biotechnological Potential.</title>
        <authorList>
            <person name="Tikhonova E.N."/>
            <person name="Suleimanov R.Z."/>
            <person name="Miroshnikov K."/>
            <person name="Oshkin I.Y."/>
            <person name="Belova S.E."/>
            <person name="Danilova O.V."/>
            <person name="Ashikhmin A."/>
            <person name="Konopkin A."/>
            <person name="But S.Y."/>
            <person name="Khmelenina V.N."/>
            <person name="Kuznetsov N."/>
            <person name="Pimenov N.V."/>
            <person name="Dedysh S.N."/>
        </authorList>
    </citation>
    <scope>NUCLEOTIDE SEQUENCE</scope>
    <source>
        <strain evidence="23">MP1</strain>
    </source>
</reference>
<dbReference type="SUPFAM" id="SSF47384">
    <property type="entry name" value="Homodimeric domain of signal transducing histidine kinase"/>
    <property type="match status" value="1"/>
</dbReference>
<dbReference type="Proteomes" id="UP001162780">
    <property type="component" value="Chromosome"/>
</dbReference>
<sequence>MIGKGLGYKIGAYALALLLPLLMLYCRDHFLVAFGERPLLILFMLPIVCLAVLTGKGPGLTATLTTALLTAYFLIPPIGSFAFGAPHDLFQWSVLIANGFLVSYASEMLHRARFDEAERRRQLEAALNIQRQDQALLLRGKERQRHLAGIVEQVAAVRDMDGLMDVAKRSMRQLIDADGVTVVLRKDGQCCYVDEDAIAPLWKGQCFLLEHCVSGWVMLHAEPAVIEDVYADPRVLQAAYRPTFVKSLSMVPIGRGEPVGAIGSYWAVPHRASDEELELQQAVADAVAVGLDNLRLYRDMALARQAAEQAAEEVRKQATAREEEQNAALDAQIRSRRAALNLMEDAVSARQQLELANAALRESETRFKEIFNGVSDAIFIQELETGRVLEVNYGMCKMYGYRCEDVTSLYVDDLSAGVPPYTWADIQPMIQKAREQGPQTFEWQARARDGRLFWVEVSLKVAEIDSHLRLLVVVRDITERKTAEAELMKLSLAIQQSQESIVITDLQGRIEYVNDTFVRATGYSREEAIGQNPRILKSGKTPSARYDELWEALAQGRTWRGEFVNQRKDGSEYVEFASLSPVRRPDGTVTHYLAIKEDITEKKRLARELDEHRHHLEELVEQRTRELQLAKAAAEAANIAKSTFLANMSHEIRTPLNAIVGFAHLLQRSPLDADQRDKLRKLTDGAHHLLAVINDILDLSKIEAGKLAIESIDFEMEQVLENACALIATKAQSKGIELVIDIEPALVGVFRGDPTHLGQALLNYASNAVKFTEHGAIIVRARLLEESDDELLVRFEVQDSGIGIDPEKLGKLFQYFEQADASTTRKYGGTGLGLAITKRQAELMGGEVGVDSVLGQGSTFWFTARLGKSKTDGKQCLAGSLSNRCVLLVDTASSARDVLKQMLHTLGVRCRIADSVESALADIVTSDSDGAPFDCILLDWQVMGQDMKGLSRRISGLPLRQRPPYLLALIQDDVELRQKVRRAGFTAELTKPVTLSGLHDTLVDVLRGHKLPAASRETGTSSAEQALTQNCRGCRVLLAEDNPINQTVALTLLTDAGLSVDVADDGKKALEMCEHGHYDLILMDMQMPVMDGLDATRAIRQLPGGQQIPILAMTANAFGEDRARCMQAGMNDFLAKPVDPDALFAMLLKWLPAQTTLVDTLEPDRSAESAPQAPAVDLSRVPGLDLQQGLKCTRGDIGSYLSLLGRFVREHGNDVAGACERYAAADYEEARRLAHTLKSVSATLGAGSVRAAAAELEQAILARREQADMERLAQKLEDEYRRLAAAVLDLESLSAEAEVVPGELDWPKLDAILDQLDALLEQGNVRSNEVFQEHAALLHAALGKLGQELERAIDNFDYPIALARLREARPGLPRSRS</sequence>
<dbReference type="Pfam" id="PF01627">
    <property type="entry name" value="Hpt"/>
    <property type="match status" value="1"/>
</dbReference>
<dbReference type="PROSITE" id="PS50113">
    <property type="entry name" value="PAC"/>
    <property type="match status" value="2"/>
</dbReference>
<dbReference type="SMART" id="SM00065">
    <property type="entry name" value="GAF"/>
    <property type="match status" value="1"/>
</dbReference>
<dbReference type="PROSITE" id="PS50112">
    <property type="entry name" value="PAS"/>
    <property type="match status" value="2"/>
</dbReference>
<keyword evidence="13 17" id="KW-0472">Membrane</keyword>
<evidence type="ECO:0000256" key="7">
    <source>
        <dbReference type="ARBA" id="ARBA00022692"/>
    </source>
</evidence>
<keyword evidence="4" id="KW-1003">Cell membrane</keyword>
<dbReference type="Gene3D" id="3.30.450.20">
    <property type="entry name" value="PAS domain"/>
    <property type="match status" value="2"/>
</dbReference>
<dbReference type="SUPFAM" id="SSF47226">
    <property type="entry name" value="Histidine-containing phosphotransfer domain, HPT domain"/>
    <property type="match status" value="1"/>
</dbReference>
<keyword evidence="16" id="KW-0175">Coiled coil</keyword>
<evidence type="ECO:0000256" key="9">
    <source>
        <dbReference type="ARBA" id="ARBA00022777"/>
    </source>
</evidence>
<evidence type="ECO:0000259" key="18">
    <source>
        <dbReference type="PROSITE" id="PS50109"/>
    </source>
</evidence>
<evidence type="ECO:0000256" key="10">
    <source>
        <dbReference type="ARBA" id="ARBA00022840"/>
    </source>
</evidence>
<evidence type="ECO:0000259" key="21">
    <source>
        <dbReference type="PROSITE" id="PS50113"/>
    </source>
</evidence>
<dbReference type="CDD" id="cd00088">
    <property type="entry name" value="HPT"/>
    <property type="match status" value="1"/>
</dbReference>
<gene>
    <name evidence="23" type="ORF">NM686_007575</name>
</gene>
<feature type="coiled-coil region" evidence="16">
    <location>
        <begin position="1259"/>
        <end position="1293"/>
    </location>
</feature>
<evidence type="ECO:0000256" key="15">
    <source>
        <dbReference type="PROSITE-ProRule" id="PRU00169"/>
    </source>
</evidence>
<evidence type="ECO:0000256" key="17">
    <source>
        <dbReference type="SAM" id="Phobius"/>
    </source>
</evidence>
<dbReference type="PANTHER" id="PTHR45339">
    <property type="entry name" value="HYBRID SIGNAL TRANSDUCTION HISTIDINE KINASE J"/>
    <property type="match status" value="1"/>
</dbReference>
<dbReference type="SUPFAM" id="SSF52172">
    <property type="entry name" value="CheY-like"/>
    <property type="match status" value="2"/>
</dbReference>
<feature type="domain" description="HPt" evidence="22">
    <location>
        <begin position="1196"/>
        <end position="1297"/>
    </location>
</feature>
<dbReference type="RefSeq" id="WP_255187267.1">
    <property type="nucleotide sequence ID" value="NZ_CP113517.1"/>
</dbReference>
<dbReference type="EC" id="2.7.13.3" evidence="3"/>
<feature type="domain" description="PAC" evidence="21">
    <location>
        <begin position="557"/>
        <end position="611"/>
    </location>
</feature>
<dbReference type="InterPro" id="IPR003594">
    <property type="entry name" value="HATPase_dom"/>
</dbReference>
<dbReference type="Pfam" id="PF00072">
    <property type="entry name" value="Response_reg"/>
    <property type="match status" value="1"/>
</dbReference>
<dbReference type="Gene3D" id="1.20.120.620">
    <property type="entry name" value="Backbone structure of the membrane domain of e. Coli histidine kinase receptor kdpd"/>
    <property type="match status" value="1"/>
</dbReference>
<dbReference type="CDD" id="cd17546">
    <property type="entry name" value="REC_hyHK_CKI1_RcsC-like"/>
    <property type="match status" value="1"/>
</dbReference>
<feature type="modified residue" description="4-aspartylphosphate" evidence="15">
    <location>
        <position position="1084"/>
    </location>
</feature>
<dbReference type="InterPro" id="IPR000700">
    <property type="entry name" value="PAS-assoc_C"/>
</dbReference>
<feature type="transmembrane region" description="Helical" evidence="17">
    <location>
        <begin position="6"/>
        <end position="26"/>
    </location>
</feature>
<organism evidence="23 24">
    <name type="scientific">Methylomonas rapida</name>
    <dbReference type="NCBI Taxonomy" id="2963939"/>
    <lineage>
        <taxon>Bacteria</taxon>
        <taxon>Pseudomonadati</taxon>
        <taxon>Pseudomonadota</taxon>
        <taxon>Gammaproteobacteria</taxon>
        <taxon>Methylococcales</taxon>
        <taxon>Methylococcaceae</taxon>
        <taxon>Methylomonas</taxon>
    </lineage>
</organism>
<dbReference type="CDD" id="cd00082">
    <property type="entry name" value="HisKA"/>
    <property type="match status" value="1"/>
</dbReference>
<keyword evidence="5 15" id="KW-0597">Phosphoprotein</keyword>
<dbReference type="PROSITE" id="PS50110">
    <property type="entry name" value="RESPONSE_REGULATORY"/>
    <property type="match status" value="2"/>
</dbReference>
<dbReference type="SMART" id="SM00387">
    <property type="entry name" value="HATPase_c"/>
    <property type="match status" value="1"/>
</dbReference>
<comment type="subcellular location">
    <subcellularLocation>
        <location evidence="2">Cell membrane</location>
        <topology evidence="2">Multi-pass membrane protein</topology>
    </subcellularLocation>
</comment>
<dbReference type="InterPro" id="IPR036890">
    <property type="entry name" value="HATPase_C_sf"/>
</dbReference>
<evidence type="ECO:0000256" key="6">
    <source>
        <dbReference type="ARBA" id="ARBA00022679"/>
    </source>
</evidence>
<dbReference type="Pfam" id="PF02518">
    <property type="entry name" value="HATPase_c"/>
    <property type="match status" value="1"/>
</dbReference>
<dbReference type="InterPro" id="IPR025201">
    <property type="entry name" value="KdpD_TM"/>
</dbReference>
<dbReference type="SUPFAM" id="SSF55874">
    <property type="entry name" value="ATPase domain of HSP90 chaperone/DNA topoisomerase II/histidine kinase"/>
    <property type="match status" value="1"/>
</dbReference>
<dbReference type="Gene3D" id="3.30.450.40">
    <property type="match status" value="1"/>
</dbReference>
<evidence type="ECO:0000256" key="8">
    <source>
        <dbReference type="ARBA" id="ARBA00022741"/>
    </source>
</evidence>
<dbReference type="SUPFAM" id="SSF55785">
    <property type="entry name" value="PYP-like sensor domain (PAS domain)"/>
    <property type="match status" value="2"/>
</dbReference>
<dbReference type="Pfam" id="PF13493">
    <property type="entry name" value="DUF4118"/>
    <property type="match status" value="1"/>
</dbReference>
<dbReference type="SMART" id="SM00086">
    <property type="entry name" value="PAC"/>
    <property type="match status" value="2"/>
</dbReference>
<dbReference type="SMART" id="SM00388">
    <property type="entry name" value="HisKA"/>
    <property type="match status" value="1"/>
</dbReference>